<dbReference type="EMBL" id="LR796321">
    <property type="protein sequence ID" value="CAB4136454.1"/>
    <property type="molecule type" value="Genomic_DNA"/>
</dbReference>
<organism evidence="1">
    <name type="scientific">uncultured Caudovirales phage</name>
    <dbReference type="NCBI Taxonomy" id="2100421"/>
    <lineage>
        <taxon>Viruses</taxon>
        <taxon>Duplodnaviria</taxon>
        <taxon>Heunggongvirae</taxon>
        <taxon>Uroviricota</taxon>
        <taxon>Caudoviricetes</taxon>
        <taxon>Peduoviridae</taxon>
        <taxon>Maltschvirus</taxon>
        <taxon>Maltschvirus maltsch</taxon>
    </lineage>
</organism>
<gene>
    <name evidence="2" type="ORF">UFOVP1388_31</name>
    <name evidence="3" type="ORF">UFOVP1565_36</name>
    <name evidence="1" type="ORF">UFOVP311_10</name>
</gene>
<evidence type="ECO:0000313" key="3">
    <source>
        <dbReference type="EMBL" id="CAB5230069.1"/>
    </source>
</evidence>
<evidence type="ECO:0000313" key="1">
    <source>
        <dbReference type="EMBL" id="CAB4136454.1"/>
    </source>
</evidence>
<name>A0A6J5LPE9_9CAUD</name>
<dbReference type="EMBL" id="LR797344">
    <property type="protein sequence ID" value="CAB4204082.1"/>
    <property type="molecule type" value="Genomic_DNA"/>
</dbReference>
<sequence length="61" mass="7030">MEILITEMTTSDNITGFNVTFINRNKKKAINESDFFADNSDVAQKVIQLKRLLKTYFDAQV</sequence>
<reference evidence="1" key="1">
    <citation type="submission" date="2020-04" db="EMBL/GenBank/DDBJ databases">
        <authorList>
            <person name="Chiriac C."/>
            <person name="Salcher M."/>
            <person name="Ghai R."/>
            <person name="Kavagutti S V."/>
        </authorList>
    </citation>
    <scope>NUCLEOTIDE SEQUENCE</scope>
</reference>
<evidence type="ECO:0000313" key="2">
    <source>
        <dbReference type="EMBL" id="CAB4204082.1"/>
    </source>
</evidence>
<accession>A0A6J5LPE9</accession>
<proteinExistence type="predicted"/>
<dbReference type="EMBL" id="LR798408">
    <property type="protein sequence ID" value="CAB5230069.1"/>
    <property type="molecule type" value="Genomic_DNA"/>
</dbReference>
<protein>
    <submittedName>
        <fullName evidence="1">Uncharacterized protein</fullName>
    </submittedName>
</protein>